<evidence type="ECO:0000256" key="2">
    <source>
        <dbReference type="SAM" id="Phobius"/>
    </source>
</evidence>
<accession>A0A089QIC4</accession>
<dbReference type="EMBL" id="CP007647">
    <property type="protein sequence ID" value="AIR11583.1"/>
    <property type="molecule type" value="Genomic_DNA"/>
</dbReference>
<name>A0A089QIC4_9LACO</name>
<dbReference type="Gene3D" id="3.40.30.10">
    <property type="entry name" value="Glutaredoxin"/>
    <property type="match status" value="1"/>
</dbReference>
<keyword evidence="2" id="KW-0472">Membrane</keyword>
<evidence type="ECO:0000313" key="4">
    <source>
        <dbReference type="EMBL" id="AIR11583.1"/>
    </source>
</evidence>
<dbReference type="KEGG" id="lsj:LSJ_2175"/>
<dbReference type="Proteomes" id="UP000029488">
    <property type="component" value="Plasmid pMP1046A"/>
</dbReference>
<proteinExistence type="predicted"/>
<protein>
    <submittedName>
        <fullName evidence="4">Putative membrane associated protein</fullName>
    </submittedName>
    <submittedName>
        <fullName evidence="5">Thiol reductase thioredoxin</fullName>
    </submittedName>
</protein>
<sequence>MRYIKFTLLIYSFLLTWGITTNSISADEVTPTTTSETTVTPQSQSTSVDSNDEDAAIEEKFYSHDVTIDEYNQNVANFNKVNTDTVKTMVTENSNNLDQVLYIGRPTCYFCRQASPHLRDFNQLINNQLYYYDIDAEPSAHDFAFKEIGIPGTPTTMRLKNGKVVSAWIGGEKTGQEFYDFLFSADANKLADSYTIKKTVSTDTSNPVITNNQNVEPTVKHIPTNISQLKEEKTTTELVNTTSQPFKPVKKIQNPATTTNKKNKNSVLPQLGVVPLYHQPLFKLPIPKIPKQLERTIMLITFLVLYLGFLICLWLSWKEINKRK</sequence>
<organism evidence="4 6">
    <name type="scientific">Ligilactobacillus salivarius</name>
    <dbReference type="NCBI Taxonomy" id="1624"/>
    <lineage>
        <taxon>Bacteria</taxon>
        <taxon>Bacillati</taxon>
        <taxon>Bacillota</taxon>
        <taxon>Bacilli</taxon>
        <taxon>Lactobacillales</taxon>
        <taxon>Lactobacillaceae</taxon>
        <taxon>Ligilactobacillus</taxon>
    </lineage>
</organism>
<feature type="transmembrane region" description="Helical" evidence="2">
    <location>
        <begin position="297"/>
        <end position="317"/>
    </location>
</feature>
<keyword evidence="2" id="KW-1133">Transmembrane helix</keyword>
<evidence type="ECO:0000313" key="5">
    <source>
        <dbReference type="EMBL" id="PAY44893.1"/>
    </source>
</evidence>
<dbReference type="Proteomes" id="UP000218139">
    <property type="component" value="Unassembled WGS sequence"/>
</dbReference>
<evidence type="ECO:0000313" key="6">
    <source>
        <dbReference type="Proteomes" id="UP000029488"/>
    </source>
</evidence>
<evidence type="ECO:0000256" key="3">
    <source>
        <dbReference type="SAM" id="SignalP"/>
    </source>
</evidence>
<dbReference type="Pfam" id="PF20207">
    <property type="entry name" value="DUF6568"/>
    <property type="match status" value="1"/>
</dbReference>
<dbReference type="AlphaFoldDB" id="A0A089QIC4"/>
<dbReference type="EMBL" id="LXZO01000115">
    <property type="protein sequence ID" value="PAY44893.1"/>
    <property type="molecule type" value="Genomic_DNA"/>
</dbReference>
<keyword evidence="4" id="KW-0614">Plasmid</keyword>
<dbReference type="SUPFAM" id="SSF52833">
    <property type="entry name" value="Thioredoxin-like"/>
    <property type="match status" value="1"/>
</dbReference>
<evidence type="ECO:0000313" key="7">
    <source>
        <dbReference type="Proteomes" id="UP000218139"/>
    </source>
</evidence>
<keyword evidence="2" id="KW-0812">Transmembrane</keyword>
<geneLocation type="plasmid" evidence="4 6">
    <name>pMP1046A</name>
</geneLocation>
<reference evidence="4 6" key="1">
    <citation type="journal article" date="2014" name="BMC Genomics">
        <title>Unusual genome complexity in Lactobacillus salivarius JCM1046.</title>
        <authorList>
            <person name="Raftis E.J."/>
            <person name="Forde B.M."/>
            <person name="Claesson M.J."/>
            <person name="O'Toole P.W."/>
        </authorList>
    </citation>
    <scope>NUCLEOTIDE SEQUENCE [LARGE SCALE GENOMIC DNA]</scope>
    <source>
        <strain evidence="4 6">JCM1046</strain>
        <plasmid evidence="4 6">pMP1046A</plasmid>
    </source>
</reference>
<reference evidence="5 7" key="2">
    <citation type="submission" date="2016-05" db="EMBL/GenBank/DDBJ databases">
        <authorList>
            <person name="Lee J.-Y."/>
            <person name="Kim E.B."/>
            <person name="Choi Y.-J."/>
        </authorList>
    </citation>
    <scope>NUCLEOTIDE SEQUENCE [LARGE SCALE GENOMIC DNA]</scope>
    <source>
        <strain evidence="5 7">KLA006</strain>
    </source>
</reference>
<feature type="region of interest" description="Disordered" evidence="1">
    <location>
        <begin position="30"/>
        <end position="54"/>
    </location>
</feature>
<dbReference type="CDD" id="cd02947">
    <property type="entry name" value="TRX_family"/>
    <property type="match status" value="1"/>
</dbReference>
<dbReference type="RefSeq" id="WP_034983604.1">
    <property type="nucleotide sequence ID" value="NZ_CP007647.1"/>
</dbReference>
<dbReference type="InterPro" id="IPR046698">
    <property type="entry name" value="PedC-like"/>
</dbReference>
<feature type="chain" id="PRO_5015029711" evidence="3">
    <location>
        <begin position="27"/>
        <end position="324"/>
    </location>
</feature>
<feature type="signal peptide" evidence="3">
    <location>
        <begin position="1"/>
        <end position="26"/>
    </location>
</feature>
<dbReference type="InterPro" id="IPR036249">
    <property type="entry name" value="Thioredoxin-like_sf"/>
</dbReference>
<evidence type="ECO:0000256" key="1">
    <source>
        <dbReference type="SAM" id="MobiDB-lite"/>
    </source>
</evidence>
<feature type="compositionally biased region" description="Low complexity" evidence="1">
    <location>
        <begin position="30"/>
        <end position="49"/>
    </location>
</feature>
<gene>
    <name evidence="5" type="ORF">A8C52_10165</name>
    <name evidence="4" type="ORF">LSJ_2175</name>
</gene>
<keyword evidence="3" id="KW-0732">Signal</keyword>